<accession>A0ABN6L9H3</accession>
<proteinExistence type="inferred from homology"/>
<comment type="similarity">
    <text evidence="4">Belongs to the RecO family.</text>
</comment>
<dbReference type="EMBL" id="AP025292">
    <property type="protein sequence ID" value="BDC99865.1"/>
    <property type="molecule type" value="Genomic_DNA"/>
</dbReference>
<protein>
    <recommendedName>
        <fullName evidence="4">DNA repair protein RecO</fullName>
    </recommendedName>
    <alternativeName>
        <fullName evidence="4">Recombination protein O</fullName>
    </alternativeName>
</protein>
<dbReference type="NCBIfam" id="TIGR00613">
    <property type="entry name" value="reco"/>
    <property type="match status" value="1"/>
</dbReference>
<dbReference type="InterPro" id="IPR012340">
    <property type="entry name" value="NA-bd_OB-fold"/>
</dbReference>
<gene>
    <name evidence="4 6" type="primary">recO</name>
    <name evidence="6" type="ORF">PEPS_21460</name>
</gene>
<evidence type="ECO:0000256" key="1">
    <source>
        <dbReference type="ARBA" id="ARBA00022763"/>
    </source>
</evidence>
<dbReference type="PANTHER" id="PTHR33991:SF1">
    <property type="entry name" value="DNA REPAIR PROTEIN RECO"/>
    <property type="match status" value="1"/>
</dbReference>
<dbReference type="HAMAP" id="MF_00201">
    <property type="entry name" value="RecO"/>
    <property type="match status" value="1"/>
</dbReference>
<keyword evidence="2 4" id="KW-0233">DNA recombination</keyword>
<feature type="domain" description="DNA replication/recombination mediator RecO N-terminal" evidence="5">
    <location>
        <begin position="1"/>
        <end position="79"/>
    </location>
</feature>
<dbReference type="InterPro" id="IPR003717">
    <property type="entry name" value="RecO"/>
</dbReference>
<sequence>MLEKTRGVVLNYIKYRESSIIVRIYTEAFGMRSYIVNSVRKARAKQNKIALFQPLSLLDLVVYEKPGKDLNRISEVQLAYPLQSIPFDVMKSSVALFITEVLGQLLKHEQEANEHMFQYLYYAVQAFDQMEERFQNFHLQFLLKAGQPLGLGVTTGDQIIAEVIQWADDPTIAQQEKAVLEQLRSASFGDHIPMDNFMRRTVLAHLLRFYQEQVHGFGQIQSLAVLKEVLS</sequence>
<reference evidence="6 7" key="1">
    <citation type="submission" date="2021-12" db="EMBL/GenBank/DDBJ databases">
        <title>Genome sequencing of bacteria with rrn-lacking chromosome and rrn-plasmid.</title>
        <authorList>
            <person name="Anda M."/>
            <person name="Iwasaki W."/>
        </authorList>
    </citation>
    <scope>NUCLEOTIDE SEQUENCE [LARGE SCALE GENOMIC DNA]</scope>
    <source>
        <strain evidence="6 7">NBRC 101262</strain>
    </source>
</reference>
<dbReference type="Pfam" id="PF02565">
    <property type="entry name" value="RecO_C"/>
    <property type="match status" value="1"/>
</dbReference>
<keyword evidence="3 4" id="KW-0234">DNA repair</keyword>
<evidence type="ECO:0000259" key="5">
    <source>
        <dbReference type="Pfam" id="PF11967"/>
    </source>
</evidence>
<dbReference type="Gene3D" id="2.40.50.140">
    <property type="entry name" value="Nucleic acid-binding proteins"/>
    <property type="match status" value="1"/>
</dbReference>
<comment type="function">
    <text evidence="4">Involved in DNA repair and RecF pathway recombination.</text>
</comment>
<evidence type="ECO:0000256" key="2">
    <source>
        <dbReference type="ARBA" id="ARBA00023172"/>
    </source>
</evidence>
<keyword evidence="7" id="KW-1185">Reference proteome</keyword>
<evidence type="ECO:0000313" key="7">
    <source>
        <dbReference type="Proteomes" id="UP001354989"/>
    </source>
</evidence>
<organism evidence="6 7">
    <name type="scientific">Persicobacter psychrovividus</name>
    <dbReference type="NCBI Taxonomy" id="387638"/>
    <lineage>
        <taxon>Bacteria</taxon>
        <taxon>Pseudomonadati</taxon>
        <taxon>Bacteroidota</taxon>
        <taxon>Cytophagia</taxon>
        <taxon>Cytophagales</taxon>
        <taxon>Persicobacteraceae</taxon>
        <taxon>Persicobacter</taxon>
    </lineage>
</organism>
<keyword evidence="1 4" id="KW-0227">DNA damage</keyword>
<dbReference type="Proteomes" id="UP001354989">
    <property type="component" value="Chromosome"/>
</dbReference>
<dbReference type="RefSeq" id="WP_338397053.1">
    <property type="nucleotide sequence ID" value="NZ_AP025292.1"/>
</dbReference>
<evidence type="ECO:0000256" key="4">
    <source>
        <dbReference type="HAMAP-Rule" id="MF_00201"/>
    </source>
</evidence>
<dbReference type="InterPro" id="IPR022572">
    <property type="entry name" value="DNA_rep/recomb_RecO_N"/>
</dbReference>
<evidence type="ECO:0000313" key="6">
    <source>
        <dbReference type="EMBL" id="BDC99865.1"/>
    </source>
</evidence>
<dbReference type="PANTHER" id="PTHR33991">
    <property type="entry name" value="DNA REPAIR PROTEIN RECO"/>
    <property type="match status" value="1"/>
</dbReference>
<dbReference type="SUPFAM" id="SSF50249">
    <property type="entry name" value="Nucleic acid-binding proteins"/>
    <property type="match status" value="1"/>
</dbReference>
<dbReference type="Pfam" id="PF11967">
    <property type="entry name" value="RecO_N"/>
    <property type="match status" value="1"/>
</dbReference>
<evidence type="ECO:0000256" key="3">
    <source>
        <dbReference type="ARBA" id="ARBA00023204"/>
    </source>
</evidence>
<name>A0ABN6L9H3_9BACT</name>